<dbReference type="Gene3D" id="2.40.50.140">
    <property type="entry name" value="Nucleic acid-binding proteins"/>
    <property type="match status" value="1"/>
</dbReference>
<sequence length="409" mass="44326">MSLRVTINAMGAGGDGVAQLPDGQVFVPFTLPGEVANVARDKNRASLMALLEASEQRVEPSCRHFEDCGGCALQHWEMSAYQAWKRSLVAASLDGRGLKYELAPLVPCAPQSRRRATFAIRKTEAGLLLGFNRHQSHELINISECAVTVPAIISRLDDLRKVAIHLADGAKPFKLTVTDTESGLDLAASGCPTPDDAARRILTPLMMELGFARLSVDGEIILEPKKPLITFGKVPVNIPSGSFLQATIEAEEAMVALVIGHFKKVKKAADLFCGVGTFALRIAETMAVHAVENDAPALAALDRGIRHVQGLKPVTHERRDLFRRPIFYKDLNAYQGVVFDPPRAGAEEQAMQIAKSSVPKVAAVSCNPVTLARDLAILVKGGYKIDKIIPVDQFLWTSHVETVALLSKK</sequence>
<accession>A0A366E8C4</accession>
<dbReference type="PANTHER" id="PTHR11061">
    <property type="entry name" value="RNA M5U METHYLTRANSFERASE"/>
    <property type="match status" value="1"/>
</dbReference>
<dbReference type="SUPFAM" id="SSF50249">
    <property type="entry name" value="Nucleic acid-binding proteins"/>
    <property type="match status" value="1"/>
</dbReference>
<dbReference type="OrthoDB" id="9804590at2"/>
<keyword evidence="2 6" id="KW-0489">Methyltransferase</keyword>
<dbReference type="InterPro" id="IPR030390">
    <property type="entry name" value="MeTrfase_TrmA_AS"/>
</dbReference>
<feature type="binding site" evidence="6">
    <location>
        <position position="340"/>
    </location>
    <ligand>
        <name>S-adenosyl-L-methionine</name>
        <dbReference type="ChEBI" id="CHEBI:59789"/>
    </ligand>
</feature>
<evidence type="ECO:0000256" key="6">
    <source>
        <dbReference type="PROSITE-ProRule" id="PRU01024"/>
    </source>
</evidence>
<comment type="caution">
    <text evidence="8">The sequence shown here is derived from an EMBL/GenBank/DDBJ whole genome shotgun (WGS) entry which is preliminary data.</text>
</comment>
<dbReference type="InterPro" id="IPR010280">
    <property type="entry name" value="U5_MeTrfase_fam"/>
</dbReference>
<dbReference type="Gene3D" id="3.40.50.150">
    <property type="entry name" value="Vaccinia Virus protein VP39"/>
    <property type="match status" value="1"/>
</dbReference>
<dbReference type="PANTHER" id="PTHR11061:SF49">
    <property type="entry name" value="23S RRNA (URACIL(1939)-C(5))-METHYLTRANSFERASE RLMD"/>
    <property type="match status" value="1"/>
</dbReference>
<dbReference type="InterPro" id="IPR012340">
    <property type="entry name" value="NA-bd_OB-fold"/>
</dbReference>
<dbReference type="PROSITE" id="PS51687">
    <property type="entry name" value="SAM_MT_RNA_M5U"/>
    <property type="match status" value="1"/>
</dbReference>
<evidence type="ECO:0000256" key="2">
    <source>
        <dbReference type="ARBA" id="ARBA00022603"/>
    </source>
</evidence>
<keyword evidence="3 6" id="KW-0808">Transferase</keyword>
<feature type="binding site" evidence="6">
    <location>
        <position position="272"/>
    </location>
    <ligand>
        <name>S-adenosyl-L-methionine</name>
        <dbReference type="ChEBI" id="CHEBI:59789"/>
    </ligand>
</feature>
<dbReference type="GO" id="GO:0070041">
    <property type="term" value="F:rRNA (uridine-C5-)-methyltransferase activity"/>
    <property type="evidence" value="ECO:0007669"/>
    <property type="project" value="TreeGrafter"/>
</dbReference>
<dbReference type="EMBL" id="QNRH01000001">
    <property type="protein sequence ID" value="RBO98616.1"/>
    <property type="molecule type" value="Genomic_DNA"/>
</dbReference>
<evidence type="ECO:0000256" key="5">
    <source>
        <dbReference type="ARBA" id="ARBA00023014"/>
    </source>
</evidence>
<dbReference type="PROSITE" id="PS01230">
    <property type="entry name" value="TRMA_1"/>
    <property type="match status" value="1"/>
</dbReference>
<dbReference type="SUPFAM" id="SSF53335">
    <property type="entry name" value="S-adenosyl-L-methionine-dependent methyltransferases"/>
    <property type="match status" value="1"/>
</dbReference>
<dbReference type="GO" id="GO:0070475">
    <property type="term" value="P:rRNA base methylation"/>
    <property type="evidence" value="ECO:0007669"/>
    <property type="project" value="TreeGrafter"/>
</dbReference>
<gene>
    <name evidence="8" type="ORF">DFR47_101215</name>
</gene>
<name>A0A366E8C4_9HYPH</name>
<feature type="active site" evidence="7">
    <location>
        <position position="366"/>
    </location>
</feature>
<dbReference type="Gene3D" id="2.40.50.1070">
    <property type="match status" value="1"/>
</dbReference>
<feature type="active site" description="Nucleophile" evidence="6">
    <location>
        <position position="366"/>
    </location>
</feature>
<keyword evidence="4 6" id="KW-0949">S-adenosyl-L-methionine</keyword>
<evidence type="ECO:0000256" key="1">
    <source>
        <dbReference type="ARBA" id="ARBA00022485"/>
    </source>
</evidence>
<keyword evidence="1" id="KW-0004">4Fe-4S</keyword>
<dbReference type="GO" id="GO:0051539">
    <property type="term" value="F:4 iron, 4 sulfur cluster binding"/>
    <property type="evidence" value="ECO:0007669"/>
    <property type="project" value="UniProtKB-KW"/>
</dbReference>
<dbReference type="AlphaFoldDB" id="A0A366E8C4"/>
<evidence type="ECO:0000313" key="9">
    <source>
        <dbReference type="Proteomes" id="UP000252893"/>
    </source>
</evidence>
<keyword evidence="1" id="KW-0479">Metal-binding</keyword>
<protein>
    <submittedName>
        <fullName evidence="8">23S rRNA m(5)U-1939 methyltransferase</fullName>
    </submittedName>
</protein>
<keyword evidence="9" id="KW-1185">Reference proteome</keyword>
<dbReference type="Proteomes" id="UP000252893">
    <property type="component" value="Unassembled WGS sequence"/>
</dbReference>
<evidence type="ECO:0000256" key="3">
    <source>
        <dbReference type="ARBA" id="ARBA00022679"/>
    </source>
</evidence>
<evidence type="ECO:0000313" key="8">
    <source>
        <dbReference type="EMBL" id="RBO98616.1"/>
    </source>
</evidence>
<feature type="binding site" evidence="6">
    <location>
        <position position="245"/>
    </location>
    <ligand>
        <name>S-adenosyl-L-methionine</name>
        <dbReference type="ChEBI" id="CHEBI:59789"/>
    </ligand>
</feature>
<reference evidence="8 9" key="1">
    <citation type="submission" date="2018-06" db="EMBL/GenBank/DDBJ databases">
        <title>Genomic Encyclopedia of Type Strains, Phase IV (KMG-IV): sequencing the most valuable type-strain genomes for metagenomic binning, comparative biology and taxonomic classification.</title>
        <authorList>
            <person name="Goeker M."/>
        </authorList>
    </citation>
    <scope>NUCLEOTIDE SEQUENCE [LARGE SCALE GENOMIC DNA]</scope>
    <source>
        <strain evidence="8 9">DSM 25619</strain>
    </source>
</reference>
<evidence type="ECO:0000256" key="4">
    <source>
        <dbReference type="ARBA" id="ARBA00022691"/>
    </source>
</evidence>
<dbReference type="RefSeq" id="WP_113942562.1">
    <property type="nucleotide sequence ID" value="NZ_JBHEEG010000003.1"/>
</dbReference>
<proteinExistence type="inferred from homology"/>
<comment type="similarity">
    <text evidence="6">Belongs to the class I-like SAM-binding methyltransferase superfamily. RNA M5U methyltransferase family.</text>
</comment>
<dbReference type="InterPro" id="IPR029063">
    <property type="entry name" value="SAM-dependent_MTases_sf"/>
</dbReference>
<keyword evidence="1" id="KW-0408">Iron</keyword>
<evidence type="ECO:0000256" key="7">
    <source>
        <dbReference type="PROSITE-ProRule" id="PRU10015"/>
    </source>
</evidence>
<feature type="binding site" evidence="6">
    <location>
        <position position="292"/>
    </location>
    <ligand>
        <name>S-adenosyl-L-methionine</name>
        <dbReference type="ChEBI" id="CHEBI:59789"/>
    </ligand>
</feature>
<organism evidence="8 9">
    <name type="scientific">Pseudochrobactrum asaccharolyticum</name>
    <dbReference type="NCBI Taxonomy" id="354351"/>
    <lineage>
        <taxon>Bacteria</taxon>
        <taxon>Pseudomonadati</taxon>
        <taxon>Pseudomonadota</taxon>
        <taxon>Alphaproteobacteria</taxon>
        <taxon>Hyphomicrobiales</taxon>
        <taxon>Brucellaceae</taxon>
        <taxon>Pseudochrobactrum</taxon>
    </lineage>
</organism>
<dbReference type="CDD" id="cd02440">
    <property type="entry name" value="AdoMet_MTases"/>
    <property type="match status" value="1"/>
</dbReference>
<keyword evidence="5" id="KW-0411">Iron-sulfur</keyword>
<dbReference type="Pfam" id="PF05958">
    <property type="entry name" value="tRNA_U5-meth_tr"/>
    <property type="match status" value="1"/>
</dbReference>